<keyword evidence="2" id="KW-0732">Signal</keyword>
<evidence type="ECO:0000313" key="4">
    <source>
        <dbReference type="Proteomes" id="UP001153365"/>
    </source>
</evidence>
<evidence type="ECO:0000256" key="2">
    <source>
        <dbReference type="SAM" id="SignalP"/>
    </source>
</evidence>
<dbReference type="AlphaFoldDB" id="A0AAV0BMT5"/>
<proteinExistence type="predicted"/>
<sequence>MNFLLMNFMSMVVLIILSTSSLSRSSPSADPSTHNHHSMLIRTNDELLSKPSIKKRKIVDFDVDKKVMKKKRDDVVYQEGDEGSEERMKELDGDVEISEEDFDQLAVIPDGSGSERQYIWCKLLNI</sequence>
<protein>
    <submittedName>
        <fullName evidence="3">Uncharacterized protein</fullName>
    </submittedName>
</protein>
<accession>A0AAV0BMT5</accession>
<evidence type="ECO:0000256" key="1">
    <source>
        <dbReference type="SAM" id="MobiDB-lite"/>
    </source>
</evidence>
<name>A0AAV0BMT5_PHAPC</name>
<gene>
    <name evidence="3" type="ORF">PPACK8108_LOCUS22925</name>
</gene>
<reference evidence="3" key="1">
    <citation type="submission" date="2022-06" db="EMBL/GenBank/DDBJ databases">
        <authorList>
            <consortium name="SYNGENTA / RWTH Aachen University"/>
        </authorList>
    </citation>
    <scope>NUCLEOTIDE SEQUENCE</scope>
</reference>
<dbReference type="EMBL" id="CALTRL010005941">
    <property type="protein sequence ID" value="CAH7688033.1"/>
    <property type="molecule type" value="Genomic_DNA"/>
</dbReference>
<evidence type="ECO:0000313" key="3">
    <source>
        <dbReference type="EMBL" id="CAH7688033.1"/>
    </source>
</evidence>
<keyword evidence="4" id="KW-1185">Reference proteome</keyword>
<feature type="chain" id="PRO_5043448920" evidence="2">
    <location>
        <begin position="24"/>
        <end position="126"/>
    </location>
</feature>
<comment type="caution">
    <text evidence="3">The sequence shown here is derived from an EMBL/GenBank/DDBJ whole genome shotgun (WGS) entry which is preliminary data.</text>
</comment>
<feature type="signal peptide" evidence="2">
    <location>
        <begin position="1"/>
        <end position="23"/>
    </location>
</feature>
<feature type="region of interest" description="Disordered" evidence="1">
    <location>
        <begin position="24"/>
        <end position="43"/>
    </location>
</feature>
<dbReference type="Proteomes" id="UP001153365">
    <property type="component" value="Unassembled WGS sequence"/>
</dbReference>
<organism evidence="3 4">
    <name type="scientific">Phakopsora pachyrhizi</name>
    <name type="common">Asian soybean rust disease fungus</name>
    <dbReference type="NCBI Taxonomy" id="170000"/>
    <lineage>
        <taxon>Eukaryota</taxon>
        <taxon>Fungi</taxon>
        <taxon>Dikarya</taxon>
        <taxon>Basidiomycota</taxon>
        <taxon>Pucciniomycotina</taxon>
        <taxon>Pucciniomycetes</taxon>
        <taxon>Pucciniales</taxon>
        <taxon>Phakopsoraceae</taxon>
        <taxon>Phakopsora</taxon>
    </lineage>
</organism>